<accession>A0A0L0EKF7</accession>
<gene>
    <name evidence="1" type="ORF">AC626_25785</name>
</gene>
<protein>
    <submittedName>
        <fullName evidence="1">Uncharacterized protein</fullName>
    </submittedName>
</protein>
<dbReference type="EMBL" id="LFZX01000444">
    <property type="protein sequence ID" value="KNC65019.1"/>
    <property type="molecule type" value="Genomic_DNA"/>
</dbReference>
<organism evidence="1 2">
    <name type="scientific">Pseudoalteromonas rubra</name>
    <dbReference type="NCBI Taxonomy" id="43658"/>
    <lineage>
        <taxon>Bacteria</taxon>
        <taxon>Pseudomonadati</taxon>
        <taxon>Pseudomonadota</taxon>
        <taxon>Gammaproteobacteria</taxon>
        <taxon>Alteromonadales</taxon>
        <taxon>Pseudoalteromonadaceae</taxon>
        <taxon>Pseudoalteromonas</taxon>
    </lineage>
</organism>
<evidence type="ECO:0000313" key="1">
    <source>
        <dbReference type="EMBL" id="KNC65019.1"/>
    </source>
</evidence>
<feature type="non-terminal residue" evidence="1">
    <location>
        <position position="1"/>
    </location>
</feature>
<dbReference type="AlphaFoldDB" id="A0A0L0EKF7"/>
<dbReference type="PATRIC" id="fig|43658.6.peg.4666"/>
<sequence>CYCYATDKNVRNIECIGSHAPTLYRGSDGYAYCRLSFENIYHLTLTVDTMRVGNGRLLKKGDVEVIVSAQDDASLPEAEQA</sequence>
<dbReference type="Proteomes" id="UP000036850">
    <property type="component" value="Unassembled WGS sequence"/>
</dbReference>
<proteinExistence type="predicted"/>
<name>A0A0L0EKF7_9GAMM</name>
<reference evidence="2" key="1">
    <citation type="submission" date="2015-07" db="EMBL/GenBank/DDBJ databases">
        <title>Draft genome sequence of a Pseudoalteromonas rubra strain, OCN096, isolated from Kaneohe Bay, Oahu, Hawaii.</title>
        <authorList>
            <person name="Beurmann S."/>
            <person name="Ushijima B."/>
            <person name="Belcaid M."/>
            <person name="Callahan S.M."/>
            <person name="Aeby G.S."/>
        </authorList>
    </citation>
    <scope>NUCLEOTIDE SEQUENCE [LARGE SCALE GENOMIC DNA]</scope>
    <source>
        <strain evidence="2">OCN096</strain>
    </source>
</reference>
<evidence type="ECO:0000313" key="2">
    <source>
        <dbReference type="Proteomes" id="UP000036850"/>
    </source>
</evidence>
<comment type="caution">
    <text evidence="1">The sequence shown here is derived from an EMBL/GenBank/DDBJ whole genome shotgun (WGS) entry which is preliminary data.</text>
</comment>